<organism evidence="1 2">
    <name type="scientific">Allosphingosinicella deserti</name>
    <dbReference type="NCBI Taxonomy" id="2116704"/>
    <lineage>
        <taxon>Bacteria</taxon>
        <taxon>Pseudomonadati</taxon>
        <taxon>Pseudomonadota</taxon>
        <taxon>Alphaproteobacteria</taxon>
        <taxon>Sphingomonadales</taxon>
        <taxon>Sphingomonadaceae</taxon>
        <taxon>Allosphingosinicella</taxon>
    </lineage>
</organism>
<dbReference type="EMBL" id="PXYI01000010">
    <property type="protein sequence ID" value="PSJ37072.1"/>
    <property type="molecule type" value="Genomic_DNA"/>
</dbReference>
<dbReference type="RefSeq" id="WP_106515514.1">
    <property type="nucleotide sequence ID" value="NZ_PXYI01000010.1"/>
</dbReference>
<reference evidence="1 2" key="1">
    <citation type="submission" date="2018-03" db="EMBL/GenBank/DDBJ databases">
        <title>The draft genome of Sphingosinicella sp. GL-C-18.</title>
        <authorList>
            <person name="Liu L."/>
            <person name="Li L."/>
            <person name="Liang L."/>
            <person name="Zhang X."/>
            <person name="Wang T."/>
        </authorList>
    </citation>
    <scope>NUCLEOTIDE SEQUENCE [LARGE SCALE GENOMIC DNA]</scope>
    <source>
        <strain evidence="1 2">GL-C-18</strain>
    </source>
</reference>
<evidence type="ECO:0008006" key="3">
    <source>
        <dbReference type="Google" id="ProtNLM"/>
    </source>
</evidence>
<dbReference type="SUPFAM" id="SSF140566">
    <property type="entry name" value="FlgN-like"/>
    <property type="match status" value="1"/>
</dbReference>
<dbReference type="OrthoDB" id="7571789at2"/>
<gene>
    <name evidence="1" type="ORF">C7I55_23705</name>
</gene>
<evidence type="ECO:0000313" key="2">
    <source>
        <dbReference type="Proteomes" id="UP000241167"/>
    </source>
</evidence>
<keyword evidence="2" id="KW-1185">Reference proteome</keyword>
<name>A0A2P7QGI0_9SPHN</name>
<comment type="caution">
    <text evidence="1">The sequence shown here is derived from an EMBL/GenBank/DDBJ whole genome shotgun (WGS) entry which is preliminary data.</text>
</comment>
<accession>A0A2P7QGI0</accession>
<dbReference type="GO" id="GO:0044780">
    <property type="term" value="P:bacterial-type flagellum assembly"/>
    <property type="evidence" value="ECO:0007669"/>
    <property type="project" value="InterPro"/>
</dbReference>
<dbReference type="Proteomes" id="UP000241167">
    <property type="component" value="Unassembled WGS sequence"/>
</dbReference>
<protein>
    <recommendedName>
        <fullName evidence="3">Flagellar biosynthesis protein FlgN</fullName>
    </recommendedName>
</protein>
<dbReference type="InterPro" id="IPR036679">
    <property type="entry name" value="FlgN-like_sf"/>
</dbReference>
<evidence type="ECO:0000313" key="1">
    <source>
        <dbReference type="EMBL" id="PSJ37072.1"/>
    </source>
</evidence>
<sequence>MVSELVDLVQSLAALMREETEMLRTGGRFGGIHEIAGAKARLVGALESRTAELDRIDSNWLDALEPDAKADLTVALGELKDASGPNAEALARQIDLTTEMMAAVTAEAKRITGTRHSVYGARGDLSRIDLPTPISHNSHY</sequence>
<proteinExistence type="predicted"/>
<dbReference type="AlphaFoldDB" id="A0A2P7QGI0"/>